<dbReference type="Proteomes" id="UP000235371">
    <property type="component" value="Unassembled WGS sequence"/>
</dbReference>
<dbReference type="RefSeq" id="XP_024736083.1">
    <property type="nucleotide sequence ID" value="XM_024883263.1"/>
</dbReference>
<feature type="signal peptide" evidence="2">
    <location>
        <begin position="1"/>
        <end position="17"/>
    </location>
</feature>
<dbReference type="InParanoid" id="A0A2J6T835"/>
<evidence type="ECO:0000256" key="1">
    <source>
        <dbReference type="SAM" id="MobiDB-lite"/>
    </source>
</evidence>
<dbReference type="STRING" id="1095630.A0A2J6T835"/>
<dbReference type="EMBL" id="KZ613817">
    <property type="protein sequence ID" value="PMD59179.1"/>
    <property type="molecule type" value="Genomic_DNA"/>
</dbReference>
<dbReference type="InterPro" id="IPR021476">
    <property type="entry name" value="Egh16-like"/>
</dbReference>
<evidence type="ECO:0000313" key="4">
    <source>
        <dbReference type="Proteomes" id="UP000235371"/>
    </source>
</evidence>
<feature type="region of interest" description="Disordered" evidence="1">
    <location>
        <begin position="292"/>
        <end position="331"/>
    </location>
</feature>
<gene>
    <name evidence="3" type="ORF">K444DRAFT_630797</name>
</gene>
<keyword evidence="2" id="KW-0732">Signal</keyword>
<accession>A0A2J6T835</accession>
<name>A0A2J6T835_9HELO</name>
<reference evidence="3 4" key="1">
    <citation type="submission" date="2016-04" db="EMBL/GenBank/DDBJ databases">
        <title>A degradative enzymes factory behind the ericoid mycorrhizal symbiosis.</title>
        <authorList>
            <consortium name="DOE Joint Genome Institute"/>
            <person name="Martino E."/>
            <person name="Morin E."/>
            <person name="Grelet G."/>
            <person name="Kuo A."/>
            <person name="Kohler A."/>
            <person name="Daghino S."/>
            <person name="Barry K."/>
            <person name="Choi C."/>
            <person name="Cichocki N."/>
            <person name="Clum A."/>
            <person name="Copeland A."/>
            <person name="Hainaut M."/>
            <person name="Haridas S."/>
            <person name="Labutti K."/>
            <person name="Lindquist E."/>
            <person name="Lipzen A."/>
            <person name="Khouja H.-R."/>
            <person name="Murat C."/>
            <person name="Ohm R."/>
            <person name="Olson A."/>
            <person name="Spatafora J."/>
            <person name="Veneault-Fourrey C."/>
            <person name="Henrissat B."/>
            <person name="Grigoriev I."/>
            <person name="Martin F."/>
            <person name="Perotto S."/>
        </authorList>
    </citation>
    <scope>NUCLEOTIDE SEQUENCE [LARGE SCALE GENOMIC DNA]</scope>
    <source>
        <strain evidence="3 4">E</strain>
    </source>
</reference>
<dbReference type="GeneID" id="36591340"/>
<dbReference type="PANTHER" id="PTHR34618">
    <property type="entry name" value="SURFACE PROTEIN MAS1, PUTATIVE-RELATED"/>
    <property type="match status" value="1"/>
</dbReference>
<evidence type="ECO:0000313" key="3">
    <source>
        <dbReference type="EMBL" id="PMD59179.1"/>
    </source>
</evidence>
<keyword evidence="4" id="KW-1185">Reference proteome</keyword>
<feature type="chain" id="PRO_5014327181" description="Gas1-like protein" evidence="2">
    <location>
        <begin position="18"/>
        <end position="344"/>
    </location>
</feature>
<proteinExistence type="predicted"/>
<feature type="compositionally biased region" description="Low complexity" evidence="1">
    <location>
        <begin position="292"/>
        <end position="319"/>
    </location>
</feature>
<dbReference type="OrthoDB" id="3241054at2759"/>
<dbReference type="Pfam" id="PF11327">
    <property type="entry name" value="Egh16-like"/>
    <property type="match status" value="1"/>
</dbReference>
<evidence type="ECO:0008006" key="5">
    <source>
        <dbReference type="Google" id="ProtNLM"/>
    </source>
</evidence>
<protein>
    <recommendedName>
        <fullName evidence="5">Gas1-like protein</fullName>
    </recommendedName>
</protein>
<evidence type="ECO:0000256" key="2">
    <source>
        <dbReference type="SAM" id="SignalP"/>
    </source>
</evidence>
<organism evidence="3 4">
    <name type="scientific">Hyaloscypha bicolor E</name>
    <dbReference type="NCBI Taxonomy" id="1095630"/>
    <lineage>
        <taxon>Eukaryota</taxon>
        <taxon>Fungi</taxon>
        <taxon>Dikarya</taxon>
        <taxon>Ascomycota</taxon>
        <taxon>Pezizomycotina</taxon>
        <taxon>Leotiomycetes</taxon>
        <taxon>Helotiales</taxon>
        <taxon>Hyaloscyphaceae</taxon>
        <taxon>Hyaloscypha</taxon>
        <taxon>Hyaloscypha bicolor</taxon>
    </lineage>
</organism>
<dbReference type="AlphaFoldDB" id="A0A2J6T835"/>
<dbReference type="PANTHER" id="PTHR34618:SF3">
    <property type="entry name" value="GEGH 16 PROTEIN"/>
    <property type="match status" value="1"/>
</dbReference>
<sequence length="344" mass="34537">MLSSILYSAALLSLANAHGVILAAQGEAGSPPSVGFQVDTAIARNCTGISPCQQDTTIIRDAEISANIVNECGRTELTGNIDVGENTENALAAGAVTKVKAGTLMTVTIHQVNADGAGPYTCDLDQTSNAGIISQNLTVTNNVPGVNGLSQGKTQDFNITVAMPSNLACTGASTGNICTVRCRNNAVAGPFGGCFAVQQTDITPTANSANQIATAQTLADVTEQIAENNVDLPVAIAANQQQGTAAQIQANEAVKALLGVTVTSKAAAVQTLAVENVGVNAAGASVATSSATSKASKAAKGAGKATAATASTPTATAAAKKGKNNNKRESGLKWAKRALLEESL</sequence>